<dbReference type="CDD" id="cd04301">
    <property type="entry name" value="NAT_SF"/>
    <property type="match status" value="1"/>
</dbReference>
<reference evidence="4 5" key="1">
    <citation type="submission" date="2018-04" db="EMBL/GenBank/DDBJ databases">
        <title>Genomic Encyclopedia of Archaeal and Bacterial Type Strains, Phase II (KMG-II): from individual species to whole genera.</title>
        <authorList>
            <person name="Goeker M."/>
        </authorList>
    </citation>
    <scope>NUCLEOTIDE SEQUENCE [LARGE SCALE GENOMIC DNA]</scope>
    <source>
        <strain evidence="4 5">DSM 21823</strain>
    </source>
</reference>
<dbReference type="InterPro" id="IPR016181">
    <property type="entry name" value="Acyl_CoA_acyltransferase"/>
</dbReference>
<dbReference type="PROSITE" id="PS51186">
    <property type="entry name" value="GNAT"/>
    <property type="match status" value="1"/>
</dbReference>
<keyword evidence="2" id="KW-0012">Acyltransferase</keyword>
<dbReference type="InterPro" id="IPR000182">
    <property type="entry name" value="GNAT_dom"/>
</dbReference>
<dbReference type="Gene3D" id="3.40.630.30">
    <property type="match status" value="1"/>
</dbReference>
<dbReference type="InterPro" id="IPR050832">
    <property type="entry name" value="Bact_Acetyltransf"/>
</dbReference>
<keyword evidence="1 4" id="KW-0808">Transferase</keyword>
<accession>A0A2T6BBL4</accession>
<dbReference type="Proteomes" id="UP000244224">
    <property type="component" value="Unassembled WGS sequence"/>
</dbReference>
<proteinExistence type="predicted"/>
<evidence type="ECO:0000256" key="1">
    <source>
        <dbReference type="ARBA" id="ARBA00022679"/>
    </source>
</evidence>
<dbReference type="RefSeq" id="WP_108127124.1">
    <property type="nucleotide sequence ID" value="NZ_QBKP01000001.1"/>
</dbReference>
<name>A0A2T6BBL4_9RHOB</name>
<comment type="caution">
    <text evidence="4">The sequence shown here is derived from an EMBL/GenBank/DDBJ whole genome shotgun (WGS) entry which is preliminary data.</text>
</comment>
<gene>
    <name evidence="4" type="ORF">C8N34_101359</name>
</gene>
<organism evidence="4 5">
    <name type="scientific">Gemmobacter caeni</name>
    <dbReference type="NCBI Taxonomy" id="589035"/>
    <lineage>
        <taxon>Bacteria</taxon>
        <taxon>Pseudomonadati</taxon>
        <taxon>Pseudomonadota</taxon>
        <taxon>Alphaproteobacteria</taxon>
        <taxon>Rhodobacterales</taxon>
        <taxon>Paracoccaceae</taxon>
        <taxon>Gemmobacter</taxon>
    </lineage>
</organism>
<evidence type="ECO:0000313" key="4">
    <source>
        <dbReference type="EMBL" id="PTX53443.1"/>
    </source>
</evidence>
<dbReference type="EMBL" id="QBKP01000001">
    <property type="protein sequence ID" value="PTX53443.1"/>
    <property type="molecule type" value="Genomic_DNA"/>
</dbReference>
<evidence type="ECO:0000259" key="3">
    <source>
        <dbReference type="PROSITE" id="PS51186"/>
    </source>
</evidence>
<keyword evidence="5" id="KW-1185">Reference proteome</keyword>
<dbReference type="SUPFAM" id="SSF55729">
    <property type="entry name" value="Acyl-CoA N-acyltransferases (Nat)"/>
    <property type="match status" value="1"/>
</dbReference>
<dbReference type="GO" id="GO:0016747">
    <property type="term" value="F:acyltransferase activity, transferring groups other than amino-acyl groups"/>
    <property type="evidence" value="ECO:0007669"/>
    <property type="project" value="InterPro"/>
</dbReference>
<sequence>MTARRAMPADLAQVQTVVEAAFAPYVPLIGRRPAPMDADYAALIAAGQVWLLDEGAVMACWPEDGAMLLDVLAVVPEAQGRGLGARLVALCEAEARAAGLPAVTLYTNAAMAGALRLYPRLGYTETGRRVDQGFSRVFFRKAL</sequence>
<protein>
    <submittedName>
        <fullName evidence="4">Acetyltransferase (GNAT) family protein</fullName>
    </submittedName>
</protein>
<dbReference type="PANTHER" id="PTHR43877">
    <property type="entry name" value="AMINOALKYLPHOSPHONATE N-ACETYLTRANSFERASE-RELATED-RELATED"/>
    <property type="match status" value="1"/>
</dbReference>
<evidence type="ECO:0000313" key="5">
    <source>
        <dbReference type="Proteomes" id="UP000244224"/>
    </source>
</evidence>
<evidence type="ECO:0000256" key="2">
    <source>
        <dbReference type="ARBA" id="ARBA00023315"/>
    </source>
</evidence>
<dbReference type="PANTHER" id="PTHR43877:SF2">
    <property type="entry name" value="AMINOALKYLPHOSPHONATE N-ACETYLTRANSFERASE-RELATED"/>
    <property type="match status" value="1"/>
</dbReference>
<dbReference type="OrthoDB" id="281808at2"/>
<dbReference type="Pfam" id="PF00583">
    <property type="entry name" value="Acetyltransf_1"/>
    <property type="match status" value="1"/>
</dbReference>
<dbReference type="AlphaFoldDB" id="A0A2T6BBL4"/>
<feature type="domain" description="N-acetyltransferase" evidence="3">
    <location>
        <begin position="1"/>
        <end position="143"/>
    </location>
</feature>